<keyword evidence="5 6" id="KW-0472">Membrane</keyword>
<dbReference type="AlphaFoldDB" id="A0A556QNC8"/>
<protein>
    <submittedName>
        <fullName evidence="8">ResB protein required for cytochrome C biosynthesis</fullName>
    </submittedName>
</protein>
<evidence type="ECO:0000313" key="9">
    <source>
        <dbReference type="Proteomes" id="UP000315648"/>
    </source>
</evidence>
<evidence type="ECO:0000256" key="5">
    <source>
        <dbReference type="ARBA" id="ARBA00023136"/>
    </source>
</evidence>
<evidence type="ECO:0000256" key="4">
    <source>
        <dbReference type="ARBA" id="ARBA00022989"/>
    </source>
</evidence>
<evidence type="ECO:0000256" key="3">
    <source>
        <dbReference type="ARBA" id="ARBA00022748"/>
    </source>
</evidence>
<dbReference type="RefSeq" id="WP_144228499.1">
    <property type="nucleotide sequence ID" value="NZ_CBCRVV010000025.1"/>
</dbReference>
<feature type="transmembrane region" description="Helical" evidence="6">
    <location>
        <begin position="98"/>
        <end position="117"/>
    </location>
</feature>
<feature type="transmembrane region" description="Helical" evidence="6">
    <location>
        <begin position="65"/>
        <end position="86"/>
    </location>
</feature>
<feature type="transmembrane region" description="Helical" evidence="6">
    <location>
        <begin position="12"/>
        <end position="34"/>
    </location>
</feature>
<keyword evidence="2 6" id="KW-0812">Transmembrane</keyword>
<dbReference type="Proteomes" id="UP000315648">
    <property type="component" value="Unassembled WGS sequence"/>
</dbReference>
<evidence type="ECO:0000256" key="6">
    <source>
        <dbReference type="SAM" id="Phobius"/>
    </source>
</evidence>
<accession>A0A556QNC8</accession>
<dbReference type="GO" id="GO:0016020">
    <property type="term" value="C:membrane"/>
    <property type="evidence" value="ECO:0007669"/>
    <property type="project" value="UniProtKB-SubCell"/>
</dbReference>
<gene>
    <name evidence="8" type="ORF">FPL22_02290</name>
</gene>
<organism evidence="8 9">
    <name type="scientific">Rariglobus hedericola</name>
    <dbReference type="NCBI Taxonomy" id="2597822"/>
    <lineage>
        <taxon>Bacteria</taxon>
        <taxon>Pseudomonadati</taxon>
        <taxon>Verrucomicrobiota</taxon>
        <taxon>Opitutia</taxon>
        <taxon>Opitutales</taxon>
        <taxon>Opitutaceae</taxon>
        <taxon>Rariglobus</taxon>
    </lineage>
</organism>
<keyword evidence="9" id="KW-1185">Reference proteome</keyword>
<evidence type="ECO:0000313" key="8">
    <source>
        <dbReference type="EMBL" id="TSJ78158.1"/>
    </source>
</evidence>
<feature type="domain" description="ResB-like" evidence="7">
    <location>
        <begin position="250"/>
        <end position="340"/>
    </location>
</feature>
<keyword evidence="4 6" id="KW-1133">Transmembrane helix</keyword>
<dbReference type="GO" id="GO:0017004">
    <property type="term" value="P:cytochrome complex assembly"/>
    <property type="evidence" value="ECO:0007669"/>
    <property type="project" value="UniProtKB-KW"/>
</dbReference>
<proteinExistence type="predicted"/>
<evidence type="ECO:0000256" key="1">
    <source>
        <dbReference type="ARBA" id="ARBA00004141"/>
    </source>
</evidence>
<dbReference type="EMBL" id="VMBG01000001">
    <property type="protein sequence ID" value="TSJ78158.1"/>
    <property type="molecule type" value="Genomic_DNA"/>
</dbReference>
<dbReference type="InterPro" id="IPR023494">
    <property type="entry name" value="Cyt_c_bgen_Ccs1/CcsB/ResB"/>
</dbReference>
<dbReference type="PANTHER" id="PTHR31566">
    <property type="entry name" value="CYTOCHROME C BIOGENESIS PROTEIN CCS1, CHLOROPLASTIC"/>
    <property type="match status" value="1"/>
</dbReference>
<dbReference type="OrthoDB" id="9770923at2"/>
<evidence type="ECO:0000259" key="7">
    <source>
        <dbReference type="Pfam" id="PF05140"/>
    </source>
</evidence>
<name>A0A556QNC8_9BACT</name>
<sequence>MRDTWNSFVKFFISLRVTVVLLALSIILIFAATLDQVNLGIWAVQEKYFRTFFVLWDVKGFPLPVFPGGYFIGGLLLINLVASHVYRFKLTWKKSGILLTHAGLIILLVGELLTGLWQEEFQLRLDQGQTRNYSESYRFNELAVVDATDPNWDQVVAIPEERLQQRDEIQHERLPFRIVTRAYYPNAAVQMREELGNASAPPPATRDIGARLAIIPIPLTYKQNERNLPAAVIELLGPSNVSLGTWVVSTMLVQPQTFDYAGRTWRLAMRFERAYKPYSLTLLKFSHDRYVGTEIPKNFASKVRLHSQDGSTDREVLIYMNNPLRFDGLTFYQAGFDNNDTTTVLQVVRNPSWILPYIACAMMGIGLLIQFGIHLFAFINKRRA</sequence>
<comment type="subcellular location">
    <subcellularLocation>
        <location evidence="1">Membrane</location>
        <topology evidence="1">Multi-pass membrane protein</topology>
    </subcellularLocation>
</comment>
<comment type="caution">
    <text evidence="8">The sequence shown here is derived from an EMBL/GenBank/DDBJ whole genome shotgun (WGS) entry which is preliminary data.</text>
</comment>
<reference evidence="8 9" key="1">
    <citation type="submission" date="2019-07" db="EMBL/GenBank/DDBJ databases">
        <title>Description of 53C-WASEF.</title>
        <authorList>
            <person name="Pitt A."/>
            <person name="Hahn M.W."/>
        </authorList>
    </citation>
    <scope>NUCLEOTIDE SEQUENCE [LARGE SCALE GENOMIC DNA]</scope>
    <source>
        <strain evidence="8 9">53C-WASEF</strain>
    </source>
</reference>
<evidence type="ECO:0000256" key="2">
    <source>
        <dbReference type="ARBA" id="ARBA00022692"/>
    </source>
</evidence>
<keyword evidence="3" id="KW-0201">Cytochrome c-type biogenesis</keyword>
<feature type="transmembrane region" description="Helical" evidence="6">
    <location>
        <begin position="353"/>
        <end position="379"/>
    </location>
</feature>
<dbReference type="Pfam" id="PF05140">
    <property type="entry name" value="ResB"/>
    <property type="match status" value="1"/>
</dbReference>
<dbReference type="InterPro" id="IPR007816">
    <property type="entry name" value="ResB-like_domain"/>
</dbReference>